<reference evidence="9 10" key="1">
    <citation type="submission" date="2016-10" db="EMBL/GenBank/DDBJ databases">
        <authorList>
            <person name="Varghese N."/>
            <person name="Submissions S."/>
        </authorList>
    </citation>
    <scope>NUCLEOTIDE SEQUENCE [LARGE SCALE GENOMIC DNA]</scope>
    <source>
        <strain evidence="9 10">DSM 16525</strain>
    </source>
</reference>
<evidence type="ECO:0000313" key="11">
    <source>
        <dbReference type="Proteomes" id="UP000321514"/>
    </source>
</evidence>
<dbReference type="CDD" id="cd00959">
    <property type="entry name" value="DeoC"/>
    <property type="match status" value="1"/>
</dbReference>
<comment type="function">
    <text evidence="6 7">Catalyzes a reversible aldol reaction between acetaldehyde and D-glyceraldehyde 3-phosphate to generate 2-deoxy-D-ribose 5-phosphate.</text>
</comment>
<accession>A0A511SX44</accession>
<dbReference type="InterPro" id="IPR011343">
    <property type="entry name" value="DeoC"/>
</dbReference>
<dbReference type="GO" id="GO:0005737">
    <property type="term" value="C:cytoplasm"/>
    <property type="evidence" value="ECO:0007669"/>
    <property type="project" value="UniProtKB-SubCell"/>
</dbReference>
<keyword evidence="10" id="KW-1185">Reference proteome</keyword>
<evidence type="ECO:0000256" key="5">
    <source>
        <dbReference type="ARBA" id="ARBA00048791"/>
    </source>
</evidence>
<comment type="pathway">
    <text evidence="7">Carbohydrate degradation; 2-deoxy-D-ribose 1-phosphate degradation; D-glyceraldehyde 3-phosphate and acetaldehyde from 2-deoxy-alpha-D-ribose 1-phosphate: step 2/2.</text>
</comment>
<dbReference type="SUPFAM" id="SSF51569">
    <property type="entry name" value="Aldolase"/>
    <property type="match status" value="1"/>
</dbReference>
<comment type="similarity">
    <text evidence="1 7">Belongs to the DeoC/FbaB aldolase family. DeoC type 1 subfamily.</text>
</comment>
<comment type="caution">
    <text evidence="8">The sequence shown here is derived from an EMBL/GenBank/DDBJ whole genome shotgun (WGS) entry which is preliminary data.</text>
</comment>
<evidence type="ECO:0000256" key="4">
    <source>
        <dbReference type="ARBA" id="ARBA00023270"/>
    </source>
</evidence>
<dbReference type="EMBL" id="BJXR01000016">
    <property type="protein sequence ID" value="GEN06489.1"/>
    <property type="molecule type" value="Genomic_DNA"/>
</dbReference>
<feature type="active site" description="Proton donor/acceptor" evidence="7">
    <location>
        <position position="145"/>
    </location>
</feature>
<evidence type="ECO:0000256" key="1">
    <source>
        <dbReference type="ARBA" id="ARBA00010936"/>
    </source>
</evidence>
<dbReference type="STRING" id="1334629.MFUL124B02_33275"/>
<protein>
    <recommendedName>
        <fullName evidence="7">Deoxyribose-phosphate aldolase</fullName>
        <shortName evidence="7">DERA</shortName>
        <ecNumber evidence="7">4.1.2.4</ecNumber>
    </recommendedName>
    <alternativeName>
        <fullName evidence="7">2-deoxy-D-ribose 5-phosphate aldolase</fullName>
    </alternativeName>
    <alternativeName>
        <fullName evidence="7">Phosphodeoxyriboaldolase</fullName>
        <shortName evidence="7">Deoxyriboaldolase</shortName>
    </alternativeName>
</protein>
<sequence length="276" mass="28747">MSDSKDLSKFVEEFADQVRRHVSSWTATREDSPGEFPVDLAPPATARVDPASIRSAADLAPYIDHTLLKPEARAEDVAKVAREAREHGFATVCVNSAQVATAAKVLAGSKTVPIAVVGFPLGASLSSAKAFEAREAIRAGAREIDMVLNVGALKAREHALVFQDIRAVVDACRPVPVKVILETSLLTDEEKVFGCLLSKSAGAAFVKTSTGFGSGGATVEDVALMRLTVGEGVGVKASGGIRSSEDALKMLRAGANRLGASASVAIVNGQVSTAKY</sequence>
<dbReference type="UniPathway" id="UPA00002">
    <property type="reaction ID" value="UER00468"/>
</dbReference>
<dbReference type="SMART" id="SM01133">
    <property type="entry name" value="DeoC"/>
    <property type="match status" value="1"/>
</dbReference>
<reference evidence="8 11" key="2">
    <citation type="submission" date="2019-07" db="EMBL/GenBank/DDBJ databases">
        <title>Whole genome shotgun sequence of Myxococcus fulvus NBRC 100333.</title>
        <authorList>
            <person name="Hosoyama A."/>
            <person name="Uohara A."/>
            <person name="Ohji S."/>
            <person name="Ichikawa N."/>
        </authorList>
    </citation>
    <scope>NUCLEOTIDE SEQUENCE [LARGE SCALE GENOMIC DNA]</scope>
    <source>
        <strain evidence="8 11">NBRC 100333</strain>
    </source>
</reference>
<dbReference type="HAMAP" id="MF_00114">
    <property type="entry name" value="DeoC_type1"/>
    <property type="match status" value="1"/>
</dbReference>
<dbReference type="GO" id="GO:0009264">
    <property type="term" value="P:deoxyribonucleotide catabolic process"/>
    <property type="evidence" value="ECO:0007669"/>
    <property type="project" value="UniProtKB-UniRule"/>
</dbReference>
<dbReference type="AlphaFoldDB" id="A0A511SX44"/>
<dbReference type="GO" id="GO:0004139">
    <property type="term" value="F:deoxyribose-phosphate aldolase activity"/>
    <property type="evidence" value="ECO:0007669"/>
    <property type="project" value="UniProtKB-UniRule"/>
</dbReference>
<dbReference type="RefSeq" id="WP_074950614.1">
    <property type="nucleotide sequence ID" value="NZ_BJXR01000016.1"/>
</dbReference>
<dbReference type="InterPro" id="IPR002915">
    <property type="entry name" value="DeoC/FbaB/LacD_aldolase"/>
</dbReference>
<keyword evidence="2 7" id="KW-0963">Cytoplasm</keyword>
<dbReference type="FunFam" id="3.20.20.70:FF:000044">
    <property type="entry name" value="Deoxyribose-phosphate aldolase"/>
    <property type="match status" value="1"/>
</dbReference>
<dbReference type="InterPro" id="IPR013785">
    <property type="entry name" value="Aldolase_TIM"/>
</dbReference>
<evidence type="ECO:0000313" key="8">
    <source>
        <dbReference type="EMBL" id="GEN06489.1"/>
    </source>
</evidence>
<dbReference type="Pfam" id="PF01791">
    <property type="entry name" value="DeoC"/>
    <property type="match status" value="1"/>
</dbReference>
<evidence type="ECO:0000313" key="9">
    <source>
        <dbReference type="EMBL" id="SET47088.1"/>
    </source>
</evidence>
<dbReference type="NCBIfam" id="TIGR00126">
    <property type="entry name" value="deoC"/>
    <property type="match status" value="1"/>
</dbReference>
<dbReference type="OrthoDB" id="9774832at2"/>
<feature type="active site" description="Schiff-base intermediate with acetaldehyde" evidence="7">
    <location>
        <position position="207"/>
    </location>
</feature>
<evidence type="ECO:0000256" key="3">
    <source>
        <dbReference type="ARBA" id="ARBA00023239"/>
    </source>
</evidence>
<evidence type="ECO:0000256" key="6">
    <source>
        <dbReference type="ARBA" id="ARBA00056337"/>
    </source>
</evidence>
<dbReference type="PANTHER" id="PTHR10889">
    <property type="entry name" value="DEOXYRIBOSE-PHOSPHATE ALDOLASE"/>
    <property type="match status" value="1"/>
</dbReference>
<evidence type="ECO:0000256" key="2">
    <source>
        <dbReference type="ARBA" id="ARBA00022490"/>
    </source>
</evidence>
<evidence type="ECO:0000313" key="10">
    <source>
        <dbReference type="Proteomes" id="UP000183760"/>
    </source>
</evidence>
<dbReference type="Proteomes" id="UP000321514">
    <property type="component" value="Unassembled WGS sequence"/>
</dbReference>
<dbReference type="EC" id="4.1.2.4" evidence="7"/>
<dbReference type="Proteomes" id="UP000183760">
    <property type="component" value="Unassembled WGS sequence"/>
</dbReference>
<dbReference type="GO" id="GO:0016052">
    <property type="term" value="P:carbohydrate catabolic process"/>
    <property type="evidence" value="ECO:0007669"/>
    <property type="project" value="TreeGrafter"/>
</dbReference>
<dbReference type="Gene3D" id="3.20.20.70">
    <property type="entry name" value="Aldolase class I"/>
    <property type="match status" value="1"/>
</dbReference>
<feature type="active site" description="Proton donor/acceptor" evidence="7">
    <location>
        <position position="236"/>
    </location>
</feature>
<keyword evidence="3 7" id="KW-0456">Lyase</keyword>
<gene>
    <name evidence="7 8" type="primary">deoC</name>
    <name evidence="8" type="ORF">MFU01_15260</name>
    <name evidence="9" type="ORF">SAMN05443572_102398</name>
</gene>
<proteinExistence type="inferred from homology"/>
<keyword evidence="4 7" id="KW-0704">Schiff base</keyword>
<comment type="subcellular location">
    <subcellularLocation>
        <location evidence="7">Cytoplasm</location>
    </subcellularLocation>
</comment>
<dbReference type="PANTHER" id="PTHR10889:SF1">
    <property type="entry name" value="DEOXYRIBOSE-PHOSPHATE ALDOLASE"/>
    <property type="match status" value="1"/>
</dbReference>
<organism evidence="8 11">
    <name type="scientific">Myxococcus fulvus</name>
    <dbReference type="NCBI Taxonomy" id="33"/>
    <lineage>
        <taxon>Bacteria</taxon>
        <taxon>Pseudomonadati</taxon>
        <taxon>Myxococcota</taxon>
        <taxon>Myxococcia</taxon>
        <taxon>Myxococcales</taxon>
        <taxon>Cystobacterineae</taxon>
        <taxon>Myxococcaceae</taxon>
        <taxon>Myxococcus</taxon>
    </lineage>
</organism>
<name>A0A511SX44_MYXFU</name>
<dbReference type="EMBL" id="FOIB01000002">
    <property type="protein sequence ID" value="SET47088.1"/>
    <property type="molecule type" value="Genomic_DNA"/>
</dbReference>
<evidence type="ECO:0000256" key="7">
    <source>
        <dbReference type="HAMAP-Rule" id="MF_00114"/>
    </source>
</evidence>
<dbReference type="InterPro" id="IPR028581">
    <property type="entry name" value="DeoC_typeI"/>
</dbReference>
<comment type="catalytic activity">
    <reaction evidence="5 7">
        <text>2-deoxy-D-ribose 5-phosphate = D-glyceraldehyde 3-phosphate + acetaldehyde</text>
        <dbReference type="Rhea" id="RHEA:12821"/>
        <dbReference type="ChEBI" id="CHEBI:15343"/>
        <dbReference type="ChEBI" id="CHEBI:59776"/>
        <dbReference type="ChEBI" id="CHEBI:62877"/>
        <dbReference type="EC" id="4.1.2.4"/>
    </reaction>
</comment>
<dbReference type="GO" id="GO:0006018">
    <property type="term" value="P:2-deoxyribose 1-phosphate catabolic process"/>
    <property type="evidence" value="ECO:0007669"/>
    <property type="project" value="UniProtKB-UniRule"/>
</dbReference>